<feature type="transmembrane region" description="Helical" evidence="1">
    <location>
        <begin position="119"/>
        <end position="139"/>
    </location>
</feature>
<feature type="transmembrane region" description="Helical" evidence="1">
    <location>
        <begin position="51"/>
        <end position="68"/>
    </location>
</feature>
<keyword evidence="1" id="KW-0812">Transmembrane</keyword>
<keyword evidence="1" id="KW-0472">Membrane</keyword>
<keyword evidence="3" id="KW-1185">Reference proteome</keyword>
<evidence type="ECO:0000256" key="1">
    <source>
        <dbReference type="SAM" id="Phobius"/>
    </source>
</evidence>
<evidence type="ECO:0000313" key="2">
    <source>
        <dbReference type="EMBL" id="PNS07627.1"/>
    </source>
</evidence>
<dbReference type="OrthoDB" id="6024885at2"/>
<name>A0A2K1PY76_9GAMM</name>
<organism evidence="2 3">
    <name type="scientific">Solilutibacter silvestris</name>
    <dbReference type="NCBI Taxonomy" id="1645665"/>
    <lineage>
        <taxon>Bacteria</taxon>
        <taxon>Pseudomonadati</taxon>
        <taxon>Pseudomonadota</taxon>
        <taxon>Gammaproteobacteria</taxon>
        <taxon>Lysobacterales</taxon>
        <taxon>Lysobacteraceae</taxon>
        <taxon>Solilutibacter</taxon>
    </lineage>
</organism>
<dbReference type="RefSeq" id="WP_129588419.1">
    <property type="nucleotide sequence ID" value="NZ_NPZB01000002.1"/>
</dbReference>
<proteinExistence type="predicted"/>
<dbReference type="Proteomes" id="UP000236220">
    <property type="component" value="Unassembled WGS sequence"/>
</dbReference>
<comment type="caution">
    <text evidence="2">The sequence shown here is derived from an EMBL/GenBank/DDBJ whole genome shotgun (WGS) entry which is preliminary data.</text>
</comment>
<dbReference type="AlphaFoldDB" id="A0A2K1PY76"/>
<reference evidence="2 3" key="1">
    <citation type="submission" date="2017-08" db="EMBL/GenBank/DDBJ databases">
        <title>Lysobacter sylvestris genome.</title>
        <authorList>
            <person name="Zhang D.-C."/>
            <person name="Albuquerque L."/>
            <person name="Franca L."/>
            <person name="Froufe H.J.C."/>
            <person name="Barroso C."/>
            <person name="Egas C."/>
            <person name="Da Costa M."/>
            <person name="Margesin R."/>
        </authorList>
    </citation>
    <scope>NUCLEOTIDE SEQUENCE [LARGE SCALE GENOMIC DNA]</scope>
    <source>
        <strain evidence="2 3">AM20-91</strain>
    </source>
</reference>
<gene>
    <name evidence="2" type="ORF">Lysil_1803</name>
</gene>
<sequence length="198" mass="20771">MNRIRFDQWMSAIAIVSLALALAIACSASGWTPRHALALPGTQEMPGHRIFNLLGFGVPGVALLSAALQRRWRSRDQSGMVAGIGLWLCAIAALAWTALGIFPIDAGDLAGEGSQHHAALWMVWLIAASAAFVASAICVKAAARGIAVVVAALWLIVVLVLPPLIGGWAQVAAATAWMAWPWLRSSGEGDHPEAPLGD</sequence>
<feature type="transmembrane region" description="Helical" evidence="1">
    <location>
        <begin position="146"/>
        <end position="169"/>
    </location>
</feature>
<feature type="transmembrane region" description="Helical" evidence="1">
    <location>
        <begin position="80"/>
        <end position="99"/>
    </location>
</feature>
<dbReference type="EMBL" id="NPZB01000002">
    <property type="protein sequence ID" value="PNS07627.1"/>
    <property type="molecule type" value="Genomic_DNA"/>
</dbReference>
<accession>A0A2K1PY76</accession>
<dbReference type="PROSITE" id="PS51257">
    <property type="entry name" value="PROKAR_LIPOPROTEIN"/>
    <property type="match status" value="1"/>
</dbReference>
<evidence type="ECO:0008006" key="4">
    <source>
        <dbReference type="Google" id="ProtNLM"/>
    </source>
</evidence>
<protein>
    <recommendedName>
        <fullName evidence="4">DUF998 domain-containing protein</fullName>
    </recommendedName>
</protein>
<keyword evidence="1" id="KW-1133">Transmembrane helix</keyword>
<evidence type="ECO:0000313" key="3">
    <source>
        <dbReference type="Proteomes" id="UP000236220"/>
    </source>
</evidence>